<evidence type="ECO:0000259" key="1">
    <source>
        <dbReference type="Pfam" id="PF13751"/>
    </source>
</evidence>
<accession>A0AAE3ERM4</accession>
<feature type="domain" description="Transposase DDE" evidence="1">
    <location>
        <begin position="3"/>
        <end position="59"/>
    </location>
</feature>
<comment type="caution">
    <text evidence="3">The sequence shown here is derived from an EMBL/GenBank/DDBJ whole genome shotgun (WGS) entry which is preliminary data.</text>
</comment>
<protein>
    <submittedName>
        <fullName evidence="3">Transposase</fullName>
    </submittedName>
</protein>
<reference evidence="3" key="1">
    <citation type="submission" date="2022-01" db="EMBL/GenBank/DDBJ databases">
        <title>Draft genome sequence of Sabulilitoribacter arenilitoris KCTC 52401.</title>
        <authorList>
            <person name="Oh J.-S."/>
        </authorList>
    </citation>
    <scope>NUCLEOTIDE SEQUENCE</scope>
    <source>
        <strain evidence="3">HMF6543</strain>
    </source>
</reference>
<sequence length="63" mass="7247">TLLTSEQGIAKRKQRCWDVEAVFGNIKHNMNFKRFMLRGIDKVNVEIGLVAMAHNLKKYSLAL</sequence>
<evidence type="ECO:0000313" key="2">
    <source>
        <dbReference type="EMBL" id="MCF7567918.1"/>
    </source>
</evidence>
<dbReference type="RefSeq" id="WP_237239267.1">
    <property type="nucleotide sequence ID" value="NZ_JAKKDU010000006.1"/>
</dbReference>
<name>A0AAE3ERM4_9FLAO</name>
<evidence type="ECO:0000313" key="4">
    <source>
        <dbReference type="Proteomes" id="UP001199795"/>
    </source>
</evidence>
<feature type="non-terminal residue" evidence="3">
    <location>
        <position position="1"/>
    </location>
</feature>
<dbReference type="Proteomes" id="UP001199795">
    <property type="component" value="Unassembled WGS sequence"/>
</dbReference>
<dbReference type="PANTHER" id="PTHR33408">
    <property type="entry name" value="TRANSPOSASE"/>
    <property type="match status" value="1"/>
</dbReference>
<dbReference type="EMBL" id="JAKKDU010000018">
    <property type="protein sequence ID" value="MCF7569417.1"/>
    <property type="molecule type" value="Genomic_DNA"/>
</dbReference>
<gene>
    <name evidence="2" type="ORF">L3X37_06000</name>
    <name evidence="3" type="ORF">L3X37_13765</name>
</gene>
<dbReference type="PANTHER" id="PTHR33408:SF2">
    <property type="entry name" value="TRANSPOSASE DDE DOMAIN-CONTAINING PROTEIN"/>
    <property type="match status" value="1"/>
</dbReference>
<dbReference type="AlphaFoldDB" id="A0AAE3ERM4"/>
<dbReference type="Pfam" id="PF13751">
    <property type="entry name" value="DDE_Tnp_1_6"/>
    <property type="match status" value="1"/>
</dbReference>
<proteinExistence type="predicted"/>
<dbReference type="InterPro" id="IPR025668">
    <property type="entry name" value="Tnp_DDE_dom"/>
</dbReference>
<dbReference type="EMBL" id="JAKKDU010000006">
    <property type="protein sequence ID" value="MCF7567918.1"/>
    <property type="molecule type" value="Genomic_DNA"/>
</dbReference>
<keyword evidence="4" id="KW-1185">Reference proteome</keyword>
<evidence type="ECO:0000313" key="3">
    <source>
        <dbReference type="EMBL" id="MCF7569417.1"/>
    </source>
</evidence>
<organism evidence="3 4">
    <name type="scientific">Wocania arenilitoris</name>
    <dbReference type="NCBI Taxonomy" id="2044858"/>
    <lineage>
        <taxon>Bacteria</taxon>
        <taxon>Pseudomonadati</taxon>
        <taxon>Bacteroidota</taxon>
        <taxon>Flavobacteriia</taxon>
        <taxon>Flavobacteriales</taxon>
        <taxon>Flavobacteriaceae</taxon>
        <taxon>Wocania</taxon>
    </lineage>
</organism>